<feature type="non-terminal residue" evidence="1">
    <location>
        <position position="80"/>
    </location>
</feature>
<feature type="non-terminal residue" evidence="1">
    <location>
        <position position="1"/>
    </location>
</feature>
<gene>
    <name evidence="1" type="ORF">EK21DRAFT_40361</name>
</gene>
<keyword evidence="2" id="KW-1185">Reference proteome</keyword>
<dbReference type="OrthoDB" id="10398384at2759"/>
<dbReference type="EMBL" id="ML978157">
    <property type="protein sequence ID" value="KAF2035630.1"/>
    <property type="molecule type" value="Genomic_DNA"/>
</dbReference>
<sequence>TPQDRKIRKVESLHRHRMTSFGPEEQFLVTIFTSRRTIGELKDQFCSESLHWRFSWDLVPGNLHPMFKPEDGARTYGSCL</sequence>
<dbReference type="Proteomes" id="UP000799777">
    <property type="component" value="Unassembled WGS sequence"/>
</dbReference>
<name>A0A9P4HLB4_9PLEO</name>
<protein>
    <submittedName>
        <fullName evidence="1">Uncharacterized protein</fullName>
    </submittedName>
</protein>
<evidence type="ECO:0000313" key="1">
    <source>
        <dbReference type="EMBL" id="KAF2035630.1"/>
    </source>
</evidence>
<reference evidence="1" key="1">
    <citation type="journal article" date="2020" name="Stud. Mycol.">
        <title>101 Dothideomycetes genomes: a test case for predicting lifestyles and emergence of pathogens.</title>
        <authorList>
            <person name="Haridas S."/>
            <person name="Albert R."/>
            <person name="Binder M."/>
            <person name="Bloem J."/>
            <person name="Labutti K."/>
            <person name="Salamov A."/>
            <person name="Andreopoulos B."/>
            <person name="Baker S."/>
            <person name="Barry K."/>
            <person name="Bills G."/>
            <person name="Bluhm B."/>
            <person name="Cannon C."/>
            <person name="Castanera R."/>
            <person name="Culley D."/>
            <person name="Daum C."/>
            <person name="Ezra D."/>
            <person name="Gonzalez J."/>
            <person name="Henrissat B."/>
            <person name="Kuo A."/>
            <person name="Liang C."/>
            <person name="Lipzen A."/>
            <person name="Lutzoni F."/>
            <person name="Magnuson J."/>
            <person name="Mondo S."/>
            <person name="Nolan M."/>
            <person name="Ohm R."/>
            <person name="Pangilinan J."/>
            <person name="Park H.-J."/>
            <person name="Ramirez L."/>
            <person name="Alfaro M."/>
            <person name="Sun H."/>
            <person name="Tritt A."/>
            <person name="Yoshinaga Y."/>
            <person name="Zwiers L.-H."/>
            <person name="Turgeon B."/>
            <person name="Goodwin S."/>
            <person name="Spatafora J."/>
            <person name="Crous P."/>
            <person name="Grigoriev I."/>
        </authorList>
    </citation>
    <scope>NUCLEOTIDE SEQUENCE</scope>
    <source>
        <strain evidence="1">CBS 110217</strain>
    </source>
</reference>
<evidence type="ECO:0000313" key="2">
    <source>
        <dbReference type="Proteomes" id="UP000799777"/>
    </source>
</evidence>
<comment type="caution">
    <text evidence="1">The sequence shown here is derived from an EMBL/GenBank/DDBJ whole genome shotgun (WGS) entry which is preliminary data.</text>
</comment>
<proteinExistence type="predicted"/>
<organism evidence="1 2">
    <name type="scientific">Setomelanomma holmii</name>
    <dbReference type="NCBI Taxonomy" id="210430"/>
    <lineage>
        <taxon>Eukaryota</taxon>
        <taxon>Fungi</taxon>
        <taxon>Dikarya</taxon>
        <taxon>Ascomycota</taxon>
        <taxon>Pezizomycotina</taxon>
        <taxon>Dothideomycetes</taxon>
        <taxon>Pleosporomycetidae</taxon>
        <taxon>Pleosporales</taxon>
        <taxon>Pleosporineae</taxon>
        <taxon>Phaeosphaeriaceae</taxon>
        <taxon>Setomelanomma</taxon>
    </lineage>
</organism>
<dbReference type="AlphaFoldDB" id="A0A9P4HLB4"/>
<accession>A0A9P4HLB4</accession>